<reference evidence="1" key="1">
    <citation type="submission" date="2020-04" db="EMBL/GenBank/DDBJ databases">
        <title>Deep metagenomics examines the oral microbiome during advanced dental caries in children, revealing novel taxa and co-occurrences with host molecules.</title>
        <authorList>
            <person name="Baker J.L."/>
            <person name="Morton J.T."/>
            <person name="Dinis M."/>
            <person name="Alvarez R."/>
            <person name="Tran N.C."/>
            <person name="Knight R."/>
            <person name="Edlund A."/>
        </authorList>
    </citation>
    <scope>NUCLEOTIDE SEQUENCE</scope>
    <source>
        <strain evidence="1">JCVI_44_bin.5</strain>
    </source>
</reference>
<dbReference type="EMBL" id="JABZSJ010000050">
    <property type="protein sequence ID" value="MBF1384876.1"/>
    <property type="molecule type" value="Genomic_DNA"/>
</dbReference>
<protein>
    <recommendedName>
        <fullName evidence="3">Lipocalin-like protein</fullName>
    </recommendedName>
</protein>
<organism evidence="1 2">
    <name type="scientific">Prevotella aurantiaca</name>
    <dbReference type="NCBI Taxonomy" id="596085"/>
    <lineage>
        <taxon>Bacteria</taxon>
        <taxon>Pseudomonadati</taxon>
        <taxon>Bacteroidota</taxon>
        <taxon>Bacteroidia</taxon>
        <taxon>Bacteroidales</taxon>
        <taxon>Prevotellaceae</taxon>
        <taxon>Prevotella</taxon>
    </lineage>
</organism>
<sequence>MKRLQIIIVFALIATIFTGCKNDKANKVISPTANKTDSLNAGDTTIYGTMLDGGMNSILLLTDAGDTLEIIQNPNDTTEVVKGGKLSGDRFAVIAYKEYGDMILRNAINITSLLGSWTSLDKNFEIKEGGEVTSMLQSEKNVWTSWKIFNGKLLLSRDTFDVIELGADSMALENKAGIFVFGRKK</sequence>
<accession>A0A930HNF1</accession>
<dbReference type="Proteomes" id="UP000771736">
    <property type="component" value="Unassembled WGS sequence"/>
</dbReference>
<dbReference type="PROSITE" id="PS51257">
    <property type="entry name" value="PROKAR_LIPOPROTEIN"/>
    <property type="match status" value="1"/>
</dbReference>
<gene>
    <name evidence="1" type="ORF">HXN26_08545</name>
</gene>
<name>A0A930HNF1_9BACT</name>
<dbReference type="RefSeq" id="WP_273160663.1">
    <property type="nucleotide sequence ID" value="NZ_CAJPLR010000135.1"/>
</dbReference>
<evidence type="ECO:0000313" key="1">
    <source>
        <dbReference type="EMBL" id="MBF1384876.1"/>
    </source>
</evidence>
<comment type="caution">
    <text evidence="1">The sequence shown here is derived from an EMBL/GenBank/DDBJ whole genome shotgun (WGS) entry which is preliminary data.</text>
</comment>
<dbReference type="AlphaFoldDB" id="A0A930HNF1"/>
<proteinExistence type="predicted"/>
<evidence type="ECO:0000313" key="2">
    <source>
        <dbReference type="Proteomes" id="UP000771736"/>
    </source>
</evidence>
<evidence type="ECO:0008006" key="3">
    <source>
        <dbReference type="Google" id="ProtNLM"/>
    </source>
</evidence>